<evidence type="ECO:0008006" key="5">
    <source>
        <dbReference type="Google" id="ProtNLM"/>
    </source>
</evidence>
<gene>
    <name evidence="3" type="ORF">B0T20DRAFT_417870</name>
</gene>
<protein>
    <recommendedName>
        <fullName evidence="5">Secreted protein</fullName>
    </recommendedName>
</protein>
<proteinExistence type="predicted"/>
<evidence type="ECO:0000313" key="3">
    <source>
        <dbReference type="EMBL" id="KAK3396463.1"/>
    </source>
</evidence>
<reference evidence="3" key="2">
    <citation type="submission" date="2023-07" db="EMBL/GenBank/DDBJ databases">
        <authorList>
            <consortium name="Lawrence Berkeley National Laboratory"/>
            <person name="Haridas S."/>
            <person name="Hensen N."/>
            <person name="Bonometti L."/>
            <person name="Westerberg I."/>
            <person name="Brannstrom I.O."/>
            <person name="Guillou S."/>
            <person name="Cros-Aarteil S."/>
            <person name="Calhoun S."/>
            <person name="Kuo A."/>
            <person name="Mondo S."/>
            <person name="Pangilinan J."/>
            <person name="Riley R."/>
            <person name="LaButti K."/>
            <person name="Andreopoulos B."/>
            <person name="Lipzen A."/>
            <person name="Chen C."/>
            <person name="Yanf M."/>
            <person name="Daum C."/>
            <person name="Ng V."/>
            <person name="Clum A."/>
            <person name="Steindorff A."/>
            <person name="Ohm R."/>
            <person name="Martin F."/>
            <person name="Silar P."/>
            <person name="Natvig D."/>
            <person name="Lalanne C."/>
            <person name="Gautier V."/>
            <person name="Ament-velasquez S.L."/>
            <person name="Kruys A."/>
            <person name="Hutchinson M.I."/>
            <person name="Powell A.J."/>
            <person name="Barry K."/>
            <person name="Miller A.N."/>
            <person name="Grigoriev I.V."/>
            <person name="Debuchy R."/>
            <person name="Gladieux P."/>
            <person name="Thoren M.H."/>
            <person name="Johannesson H."/>
        </authorList>
    </citation>
    <scope>NUCLEOTIDE SEQUENCE</scope>
    <source>
        <strain evidence="3">FGSC 1904</strain>
    </source>
</reference>
<evidence type="ECO:0000256" key="1">
    <source>
        <dbReference type="SAM" id="MobiDB-lite"/>
    </source>
</evidence>
<keyword evidence="4" id="KW-1185">Reference proteome</keyword>
<dbReference type="AlphaFoldDB" id="A0AAE0PAR2"/>
<dbReference type="EMBL" id="JAUTDP010000009">
    <property type="protein sequence ID" value="KAK3396463.1"/>
    <property type="molecule type" value="Genomic_DNA"/>
</dbReference>
<feature type="region of interest" description="Disordered" evidence="1">
    <location>
        <begin position="37"/>
        <end position="68"/>
    </location>
</feature>
<dbReference type="Proteomes" id="UP001281003">
    <property type="component" value="Unassembled WGS sequence"/>
</dbReference>
<evidence type="ECO:0000313" key="4">
    <source>
        <dbReference type="Proteomes" id="UP001281003"/>
    </source>
</evidence>
<reference evidence="3" key="1">
    <citation type="journal article" date="2023" name="Mol. Phylogenet. Evol.">
        <title>Genome-scale phylogeny and comparative genomics of the fungal order Sordariales.</title>
        <authorList>
            <person name="Hensen N."/>
            <person name="Bonometti L."/>
            <person name="Westerberg I."/>
            <person name="Brannstrom I.O."/>
            <person name="Guillou S."/>
            <person name="Cros-Aarteil S."/>
            <person name="Calhoun S."/>
            <person name="Haridas S."/>
            <person name="Kuo A."/>
            <person name="Mondo S."/>
            <person name="Pangilinan J."/>
            <person name="Riley R."/>
            <person name="LaButti K."/>
            <person name="Andreopoulos B."/>
            <person name="Lipzen A."/>
            <person name="Chen C."/>
            <person name="Yan M."/>
            <person name="Daum C."/>
            <person name="Ng V."/>
            <person name="Clum A."/>
            <person name="Steindorff A."/>
            <person name="Ohm R.A."/>
            <person name="Martin F."/>
            <person name="Silar P."/>
            <person name="Natvig D.O."/>
            <person name="Lalanne C."/>
            <person name="Gautier V."/>
            <person name="Ament-Velasquez S.L."/>
            <person name="Kruys A."/>
            <person name="Hutchinson M.I."/>
            <person name="Powell A.J."/>
            <person name="Barry K."/>
            <person name="Miller A.N."/>
            <person name="Grigoriev I.V."/>
            <person name="Debuchy R."/>
            <person name="Gladieux P."/>
            <person name="Hiltunen Thoren M."/>
            <person name="Johannesson H."/>
        </authorList>
    </citation>
    <scope>NUCLEOTIDE SEQUENCE</scope>
    <source>
        <strain evidence="3">FGSC 1904</strain>
    </source>
</reference>
<comment type="caution">
    <text evidence="3">The sequence shown here is derived from an EMBL/GenBank/DDBJ whole genome shotgun (WGS) entry which is preliminary data.</text>
</comment>
<name>A0AAE0PAR2_SORBR</name>
<feature type="signal peptide" evidence="2">
    <location>
        <begin position="1"/>
        <end position="16"/>
    </location>
</feature>
<keyword evidence="2" id="KW-0732">Signal</keyword>
<organism evidence="3 4">
    <name type="scientific">Sordaria brevicollis</name>
    <dbReference type="NCBI Taxonomy" id="83679"/>
    <lineage>
        <taxon>Eukaryota</taxon>
        <taxon>Fungi</taxon>
        <taxon>Dikarya</taxon>
        <taxon>Ascomycota</taxon>
        <taxon>Pezizomycotina</taxon>
        <taxon>Sordariomycetes</taxon>
        <taxon>Sordariomycetidae</taxon>
        <taxon>Sordariales</taxon>
        <taxon>Sordariaceae</taxon>
        <taxon>Sordaria</taxon>
    </lineage>
</organism>
<evidence type="ECO:0000256" key="2">
    <source>
        <dbReference type="SAM" id="SignalP"/>
    </source>
</evidence>
<accession>A0AAE0PAR2</accession>
<feature type="chain" id="PRO_5042178580" description="Secreted protein" evidence="2">
    <location>
        <begin position="17"/>
        <end position="96"/>
    </location>
</feature>
<sequence>MFVSLLLCHCPAAAQAKRVGKRLSSTVRVLPLFPNATGGEHTQRLRNSASYKVRASRSGPSPVTCTQDKKALPTRFPVALKESAEKKDVSVLSPRR</sequence>